<protein>
    <submittedName>
        <fullName evidence="1">Uncharacterized protein</fullName>
    </submittedName>
</protein>
<gene>
    <name evidence="1" type="ORF">F4821DRAFT_279978</name>
</gene>
<dbReference type="Proteomes" id="UP001497680">
    <property type="component" value="Unassembled WGS sequence"/>
</dbReference>
<keyword evidence="2" id="KW-1185">Reference proteome</keyword>
<accession>A0ACC0CWV6</accession>
<dbReference type="EMBL" id="MU394335">
    <property type="protein sequence ID" value="KAI6084580.1"/>
    <property type="molecule type" value="Genomic_DNA"/>
</dbReference>
<reference evidence="1 2" key="1">
    <citation type="journal article" date="2022" name="New Phytol.">
        <title>Ecological generalism drives hyperdiversity of secondary metabolite gene clusters in xylarialean endophytes.</title>
        <authorList>
            <person name="Franco M.E.E."/>
            <person name="Wisecaver J.H."/>
            <person name="Arnold A.E."/>
            <person name="Ju Y.M."/>
            <person name="Slot J.C."/>
            <person name="Ahrendt S."/>
            <person name="Moore L.P."/>
            <person name="Eastman K.E."/>
            <person name="Scott K."/>
            <person name="Konkel Z."/>
            <person name="Mondo S.J."/>
            <person name="Kuo A."/>
            <person name="Hayes R.D."/>
            <person name="Haridas S."/>
            <person name="Andreopoulos B."/>
            <person name="Riley R."/>
            <person name="LaButti K."/>
            <person name="Pangilinan J."/>
            <person name="Lipzen A."/>
            <person name="Amirebrahimi M."/>
            <person name="Yan J."/>
            <person name="Adam C."/>
            <person name="Keymanesh K."/>
            <person name="Ng V."/>
            <person name="Louie K."/>
            <person name="Northen T."/>
            <person name="Drula E."/>
            <person name="Henrissat B."/>
            <person name="Hsieh H.M."/>
            <person name="Youens-Clark K."/>
            <person name="Lutzoni F."/>
            <person name="Miadlikowska J."/>
            <person name="Eastwood D.C."/>
            <person name="Hamelin R.C."/>
            <person name="Grigoriev I.V."/>
            <person name="U'Ren J.M."/>
        </authorList>
    </citation>
    <scope>NUCLEOTIDE SEQUENCE [LARGE SCALE GENOMIC DNA]</scope>
    <source>
        <strain evidence="1 2">ER1909</strain>
    </source>
</reference>
<evidence type="ECO:0000313" key="2">
    <source>
        <dbReference type="Proteomes" id="UP001497680"/>
    </source>
</evidence>
<evidence type="ECO:0000313" key="1">
    <source>
        <dbReference type="EMBL" id="KAI6084580.1"/>
    </source>
</evidence>
<proteinExistence type="predicted"/>
<organism evidence="1 2">
    <name type="scientific">Hypoxylon rubiginosum</name>
    <dbReference type="NCBI Taxonomy" id="110542"/>
    <lineage>
        <taxon>Eukaryota</taxon>
        <taxon>Fungi</taxon>
        <taxon>Dikarya</taxon>
        <taxon>Ascomycota</taxon>
        <taxon>Pezizomycotina</taxon>
        <taxon>Sordariomycetes</taxon>
        <taxon>Xylariomycetidae</taxon>
        <taxon>Xylariales</taxon>
        <taxon>Hypoxylaceae</taxon>
        <taxon>Hypoxylon</taxon>
    </lineage>
</organism>
<sequence length="710" mass="80117">MADYDCTLSPCTKDVCVIHGIPSGAELDLRRPHKVGGYNPMYPNRLCELPNCSIHTHKPTIFAVPINRFVMRTPVDEEEDVHDSLKARVYDPASNPYIAIIASLQTDPLDQEDQQNPLDQEDQQNLLDQEDQQNLLDQEDQQNLLDQEDQQNELMSTPKQLDFDPYLERSSQRQVFVSDGGSPTLVKDDDLISFDDILSEQAEATEEDIQFPGVEEFSTPPEWYINKLTFGVRGRWDLYIPPNKDFVSNIFADEQERERAIEAYGAEAKLRKNDYLPHVFIYGIRYAPEPGLGRTCPESRSIVISGLDRQTTIKHIMSKVKGGQIIRISAADLSSELMVFIQFAECKGAKSYAKYMEHNTVATFGDQGRVSLVNTHSYPISLEVEEQIQHGCTRLLAIRSIGRPQEFLQEFSNTCTNTAGVIEDAWIDYRGILFVLFQSVTEAVKLFRNIHRESSGIADLLKIESSSVAFARDPCDQPANTLAWSSDLAREPYPSLLEDWLASSQPDAPAMHSPVKAAATEAAASGDDVKDLKQLSAPDYSLDTEKIEDPFTMGDDHSNKQQRAQMPDSSPTAGGDSSQADVSVDLNEGNGGLMMPKYMLPQNDPAYTEILNRDHSDLVSKAEVMAIFNKQPFRTYSKDEIRDRYSAFFPIRAMRAAWKRGDMDYDPDVDYPKEEEAKKEEAKMLEAKMEEAKKKKEEAKEEEVKKEGQE</sequence>
<name>A0ACC0CWV6_9PEZI</name>
<comment type="caution">
    <text evidence="1">The sequence shown here is derived from an EMBL/GenBank/DDBJ whole genome shotgun (WGS) entry which is preliminary data.</text>
</comment>